<comment type="function">
    <text evidence="5">Lipolytic acyl hydrolase (LAH).</text>
</comment>
<feature type="domain" description="PNPLA" evidence="6">
    <location>
        <begin position="1"/>
        <end position="173"/>
    </location>
</feature>
<evidence type="ECO:0000256" key="4">
    <source>
        <dbReference type="PROSITE-ProRule" id="PRU01161"/>
    </source>
</evidence>
<dbReference type="Pfam" id="PF01734">
    <property type="entry name" value="Patatin"/>
    <property type="match status" value="1"/>
</dbReference>
<dbReference type="RefSeq" id="XP_060668143.1">
    <property type="nucleotide sequence ID" value="XM_060812160.1"/>
</dbReference>
<dbReference type="SUPFAM" id="SSF52151">
    <property type="entry name" value="FabD/lysophospholipase-like"/>
    <property type="match status" value="1"/>
</dbReference>
<dbReference type="GeneID" id="107412139"/>
<feature type="short sequence motif" description="DGA/G" evidence="4">
    <location>
        <begin position="160"/>
        <end position="162"/>
    </location>
</feature>
<comment type="domain">
    <text evidence="5">The nitrogen atoms of the two glycine residues in the GGXR motif define the oxyanion hole, and stabilize the oxyanion that forms during the nucleophilic attack by the catalytic serine during substrate cleavage.</text>
</comment>
<dbReference type="EC" id="3.1.1.-" evidence="5"/>
<comment type="caution">
    <text evidence="4">Lacks conserved residue(s) required for the propagation of feature annotation.</text>
</comment>
<dbReference type="Proteomes" id="UP001652623">
    <property type="component" value="Chromosome 10"/>
</dbReference>
<evidence type="ECO:0000256" key="2">
    <source>
        <dbReference type="ARBA" id="ARBA00022963"/>
    </source>
</evidence>
<dbReference type="PANTHER" id="PTHR32176:SF116">
    <property type="entry name" value="PATATIN"/>
    <property type="match status" value="1"/>
</dbReference>
<keyword evidence="3 5" id="KW-0443">Lipid metabolism</keyword>
<organism evidence="7 8">
    <name type="scientific">Ziziphus jujuba</name>
    <name type="common">Chinese jujube</name>
    <name type="synonym">Ziziphus sativa</name>
    <dbReference type="NCBI Taxonomy" id="326968"/>
    <lineage>
        <taxon>Eukaryota</taxon>
        <taxon>Viridiplantae</taxon>
        <taxon>Streptophyta</taxon>
        <taxon>Embryophyta</taxon>
        <taxon>Tracheophyta</taxon>
        <taxon>Spermatophyta</taxon>
        <taxon>Magnoliopsida</taxon>
        <taxon>eudicotyledons</taxon>
        <taxon>Gunneridae</taxon>
        <taxon>Pentapetalae</taxon>
        <taxon>rosids</taxon>
        <taxon>fabids</taxon>
        <taxon>Rosales</taxon>
        <taxon>Rhamnaceae</taxon>
        <taxon>Paliureae</taxon>
        <taxon>Ziziphus</taxon>
    </lineage>
</organism>
<comment type="similarity">
    <text evidence="1 5">Belongs to the patatin family.</text>
</comment>
<evidence type="ECO:0000256" key="5">
    <source>
        <dbReference type="RuleBase" id="RU361262"/>
    </source>
</evidence>
<evidence type="ECO:0000256" key="3">
    <source>
        <dbReference type="ARBA" id="ARBA00023098"/>
    </source>
</evidence>
<dbReference type="PROSITE" id="PS51635">
    <property type="entry name" value="PNPLA"/>
    <property type="match status" value="1"/>
</dbReference>
<dbReference type="PANTHER" id="PTHR32176">
    <property type="entry name" value="XYLOSE ISOMERASE"/>
    <property type="match status" value="1"/>
</dbReference>
<evidence type="ECO:0000256" key="1">
    <source>
        <dbReference type="ARBA" id="ARBA00010240"/>
    </source>
</evidence>
<keyword evidence="7" id="KW-1185">Reference proteome</keyword>
<gene>
    <name evidence="8" type="primary">LOC107412139</name>
</gene>
<proteinExistence type="inferred from homology"/>
<protein>
    <recommendedName>
        <fullName evidence="5">Patatin</fullName>
        <ecNumber evidence="5">3.1.1.-</ecNumber>
    </recommendedName>
</protein>
<sequence>MLTTPNENNRPIFSAKEIIDFYLQKSYLIFPHESEVGRISVPATISWYDPLVDWIKPVWNSFEKEVLRPQYDGDSLHNLIKNSVKDKRLHETLTNVIIPTFDIKNLQPVTFSTLKAKRDESEDALQSDICIGTSAAPYYLPAYYFENNSSKISKSFNLIDGGVAANNPVLFQL</sequence>
<reference evidence="8" key="1">
    <citation type="submission" date="2025-08" db="UniProtKB">
        <authorList>
            <consortium name="RefSeq"/>
        </authorList>
    </citation>
    <scope>IDENTIFICATION</scope>
    <source>
        <tissue evidence="8">Seedling</tissue>
    </source>
</reference>
<accession>A0ABM3ZUM4</accession>
<dbReference type="InterPro" id="IPR002641">
    <property type="entry name" value="PNPLA_dom"/>
</dbReference>
<dbReference type="Gene3D" id="3.40.1090.10">
    <property type="entry name" value="Cytosolic phospholipase A2 catalytic domain"/>
    <property type="match status" value="1"/>
</dbReference>
<dbReference type="InterPro" id="IPR016035">
    <property type="entry name" value="Acyl_Trfase/lysoPLipase"/>
</dbReference>
<keyword evidence="2 5" id="KW-0442">Lipid degradation</keyword>
<evidence type="ECO:0000313" key="8">
    <source>
        <dbReference type="RefSeq" id="XP_060668143.1"/>
    </source>
</evidence>
<evidence type="ECO:0000259" key="6">
    <source>
        <dbReference type="PROSITE" id="PS51635"/>
    </source>
</evidence>
<evidence type="ECO:0000313" key="7">
    <source>
        <dbReference type="Proteomes" id="UP001652623"/>
    </source>
</evidence>
<name>A0ABM3ZUM4_ZIZJJ</name>
<keyword evidence="5" id="KW-0378">Hydrolase</keyword>